<evidence type="ECO:0000313" key="22">
    <source>
        <dbReference type="Proteomes" id="UP000217720"/>
    </source>
</evidence>
<reference evidence="27 28" key="4">
    <citation type="submission" date="2017-03" db="EMBL/GenBank/DDBJ databases">
        <authorList>
            <person name="Afonso C.L."/>
            <person name="Miller P.J."/>
            <person name="Scott M.A."/>
            <person name="Spackman E."/>
            <person name="Goraichik I."/>
            <person name="Dimitrov K.M."/>
            <person name="Suarez D.L."/>
            <person name="Swayne D.E."/>
        </authorList>
    </citation>
    <scope>NUCLEOTIDE SEQUENCE [LARGE SCALE GENOMIC DNA]</scope>
    <source>
        <strain evidence="18">6</strain>
        <strain evidence="28">6(3)</strain>
        <strain evidence="17">8</strain>
        <strain evidence="27">8(6)</strain>
        <strain evidence="15">ATCC 9175</strain>
        <strain evidence="16">CNRZ 920</strain>
    </source>
</reference>
<dbReference type="Proteomes" id="UP000218620">
    <property type="component" value="Unassembled WGS sequence"/>
</dbReference>
<protein>
    <submittedName>
        <fullName evidence="7">Putative P-loop-containing kinase</fullName>
    </submittedName>
    <submittedName>
        <fullName evidence="8">RNase adapter RapZ</fullName>
    </submittedName>
    <submittedName>
        <fullName evidence="15">UPF0042 nucleotide-binding protein</fullName>
    </submittedName>
</protein>
<evidence type="ECO:0000313" key="28">
    <source>
        <dbReference type="Proteomes" id="UP000234327"/>
    </source>
</evidence>
<reference evidence="21 22" key="3">
    <citation type="journal article" date="2017" name="Elife">
        <title>Extensive horizontal gene transfer in cheese-associated bacteria.</title>
        <authorList>
            <person name="Bonham K.S."/>
            <person name="Wolfe B.E."/>
            <person name="Dutton R.J."/>
        </authorList>
    </citation>
    <scope>NUCLEOTIDE SEQUENCE [LARGE SCALE GENOMIC DNA]</scope>
    <source>
        <strain evidence="14 23">738_8</strain>
        <strain evidence="13 22">900_6</strain>
        <strain evidence="12 21">947_7</strain>
        <strain evidence="11 25">962_8</strain>
        <strain evidence="10 24">JB5</strain>
    </source>
</reference>
<dbReference type="Proteomes" id="UP000234525">
    <property type="component" value="Unassembled WGS sequence"/>
</dbReference>
<dbReference type="EMBL" id="NRGQ01000006">
    <property type="protein sequence ID" value="PCC43587.1"/>
    <property type="molecule type" value="Genomic_DNA"/>
</dbReference>
<reference evidence="30 31" key="6">
    <citation type="submission" date="2017-12" db="EMBL/GenBank/DDBJ databases">
        <authorList>
            <person name="Levesque S."/>
        </authorList>
    </citation>
    <scope>NUCLEOTIDE SEQUENCE [LARGE SCALE GENOMIC DNA]</scope>
    <source>
        <strain evidence="8 31">SMQ-1417</strain>
        <strain evidence="9 30">SMQ-1420</strain>
    </source>
</reference>
<dbReference type="InterPro" id="IPR027417">
    <property type="entry name" value="P-loop_NTPase"/>
</dbReference>
<evidence type="ECO:0000313" key="10">
    <source>
        <dbReference type="EMBL" id="PCC20111.1"/>
    </source>
</evidence>
<evidence type="ECO:0000256" key="4">
    <source>
        <dbReference type="HAMAP-Rule" id="MF_00636"/>
    </source>
</evidence>
<dbReference type="EMBL" id="FXZB01000001">
    <property type="protein sequence ID" value="SMX62591.1"/>
    <property type="molecule type" value="Genomic_DNA"/>
</dbReference>
<dbReference type="Proteomes" id="UP000297736">
    <property type="component" value="Unassembled WGS sequence"/>
</dbReference>
<evidence type="ECO:0000313" key="11">
    <source>
        <dbReference type="EMBL" id="PCC43587.1"/>
    </source>
</evidence>
<dbReference type="InterPro" id="IPR053930">
    <property type="entry name" value="RapZ-like_N"/>
</dbReference>
<evidence type="ECO:0000313" key="29">
    <source>
        <dbReference type="Proteomes" id="UP000234525"/>
    </source>
</evidence>
<evidence type="ECO:0000313" key="16">
    <source>
        <dbReference type="EMBL" id="SMX65570.1"/>
    </source>
</evidence>
<keyword evidence="2 4" id="KW-0067">ATP-binding</keyword>
<dbReference type="HAMAP" id="MF_00636">
    <property type="entry name" value="RapZ_like"/>
    <property type="match status" value="1"/>
</dbReference>
<reference evidence="20" key="2">
    <citation type="submission" date="2016-09" db="EMBL/GenBank/DDBJ databases">
        <title>Complete Genome Sequence of Brevibacterium linens SMQ-1335.</title>
        <authorList>
            <person name="de Melo A.G."/>
            <person name="Labrie S.J."/>
            <person name="Dumaresq J."/>
            <person name="Roberts R.J."/>
            <person name="Tremblay D.M."/>
            <person name="Moineau S."/>
        </authorList>
    </citation>
    <scope>NUCLEOTIDE SEQUENCE [LARGE SCALE GENOMIC DNA]</scope>
    <source>
        <strain evidence="20">SMQ-1335</strain>
    </source>
</reference>
<dbReference type="PIRSF" id="PIRSF005052">
    <property type="entry name" value="P-loopkin"/>
    <property type="match status" value="1"/>
</dbReference>
<reference evidence="30 31" key="8">
    <citation type="submission" date="2019-01" db="EMBL/GenBank/DDBJ databases">
        <title>Comparative genomic analysis of Brevibacterium aurantiacum sheds light on its evolution and its adaptation to smear-ripened cheeses.</title>
        <authorList>
            <person name="Moineau S."/>
        </authorList>
    </citation>
    <scope>NUCLEOTIDE SEQUENCE [LARGE SCALE GENOMIC DNA]</scope>
    <source>
        <strain evidence="8 31">SMQ-1417</strain>
        <strain evidence="9 30">SMQ-1420</strain>
    </source>
</reference>
<dbReference type="GO" id="GO:0005525">
    <property type="term" value="F:GTP binding"/>
    <property type="evidence" value="ECO:0007669"/>
    <property type="project" value="UniProtKB-UniRule"/>
</dbReference>
<keyword evidence="29" id="KW-1185">Reference proteome</keyword>
<feature type="binding site" evidence="4">
    <location>
        <begin position="21"/>
        <end position="28"/>
    </location>
    <ligand>
        <name>ATP</name>
        <dbReference type="ChEBI" id="CHEBI:30616"/>
    </ligand>
</feature>
<reference evidence="7" key="1">
    <citation type="submission" date="2016-09" db="EMBL/GenBank/DDBJ databases">
        <title>Complete Genome Sequence of Brevibacterium aurantiacum SMQ-1335.</title>
        <authorList>
            <person name="de Melo A.G."/>
            <person name="Labrie S.J."/>
            <person name="Dumaresq J."/>
            <person name="Roberts R.J."/>
            <person name="Tremblay D.M."/>
            <person name="Moineau S."/>
        </authorList>
    </citation>
    <scope>NUCLEOTIDE SEQUENCE</scope>
    <source>
        <strain evidence="7">SMQ-1335</strain>
    </source>
</reference>
<dbReference type="Proteomes" id="UP000217881">
    <property type="component" value="Unassembled WGS sequence"/>
</dbReference>
<reference evidence="26 29" key="5">
    <citation type="submission" date="2017-03" db="EMBL/GenBank/DDBJ databases">
        <authorList>
            <person name="Monnet C."/>
        </authorList>
    </citation>
    <scope>NUCLEOTIDE SEQUENCE [LARGE SCALE GENOMIC DNA]</scope>
    <source>
        <strain evidence="29">ATCC 9175</strain>
        <strain evidence="26">CNRZ 920</strain>
    </source>
</reference>
<dbReference type="SUPFAM" id="SSF52540">
    <property type="entry name" value="P-loop containing nucleoside triphosphate hydrolases"/>
    <property type="match status" value="1"/>
</dbReference>
<dbReference type="Proteomes" id="UP000217564">
    <property type="component" value="Unassembled WGS sequence"/>
</dbReference>
<dbReference type="GO" id="GO:0005524">
    <property type="term" value="F:ATP binding"/>
    <property type="evidence" value="ECO:0007669"/>
    <property type="project" value="UniProtKB-UniRule"/>
</dbReference>
<proteinExistence type="inferred from homology"/>
<dbReference type="EMBL" id="FXYZ01000005">
    <property type="protein sequence ID" value="SMX78918.1"/>
    <property type="molecule type" value="Genomic_DNA"/>
</dbReference>
<accession>A0A2A3YWD5</accession>
<feature type="domain" description="RapZ C-terminal" evidence="6">
    <location>
        <begin position="176"/>
        <end position="295"/>
    </location>
</feature>
<evidence type="ECO:0000313" key="21">
    <source>
        <dbReference type="Proteomes" id="UP000217564"/>
    </source>
</evidence>
<evidence type="ECO:0000313" key="24">
    <source>
        <dbReference type="Proteomes" id="UP000218377"/>
    </source>
</evidence>
<dbReference type="EMBL" id="FXZI01000001">
    <property type="protein sequence ID" value="SMX70120.1"/>
    <property type="molecule type" value="Genomic_DNA"/>
</dbReference>
<dbReference type="Proteomes" id="UP000283000">
    <property type="component" value="Chromosome"/>
</dbReference>
<organism evidence="7 20">
    <name type="scientific">Brevibacterium aurantiacum</name>
    <dbReference type="NCBI Taxonomy" id="273384"/>
    <lineage>
        <taxon>Bacteria</taxon>
        <taxon>Bacillati</taxon>
        <taxon>Actinomycetota</taxon>
        <taxon>Actinomycetes</taxon>
        <taxon>Micrococcales</taxon>
        <taxon>Brevibacteriaceae</taxon>
        <taxon>Brevibacterium</taxon>
    </lineage>
</organism>
<dbReference type="EMBL" id="RHFF01000003">
    <property type="protein sequence ID" value="TGD39945.1"/>
    <property type="molecule type" value="Genomic_DNA"/>
</dbReference>
<dbReference type="Proteomes" id="UP000282731">
    <property type="component" value="Chromosome"/>
</dbReference>
<dbReference type="GeneID" id="60906459"/>
<gene>
    <name evidence="19" type="primary">rapZ</name>
    <name evidence="15" type="ORF">BAUR9175_00061</name>
    <name evidence="16" type="ORF">BAUR920_00131</name>
    <name evidence="18" type="ORF">BAURA63_01591</name>
    <name evidence="17" type="ORF">BAURA86_00202</name>
    <name evidence="7" type="ORF">BLSMQ_2155</name>
    <name evidence="14" type="ORF">CIK59_01375</name>
    <name evidence="13" type="ORF">CIK62_12130</name>
    <name evidence="12" type="ORF">CIK64_06585</name>
    <name evidence="11" type="ORF">CIK65_06950</name>
    <name evidence="10" type="ORF">CIK79_18535</name>
    <name evidence="8" type="ORF">CXR23_11350</name>
    <name evidence="9" type="ORF">CXR27_10915</name>
    <name evidence="19" type="ORF">EB834_04895</name>
</gene>
<evidence type="ECO:0000313" key="20">
    <source>
        <dbReference type="Proteomes" id="UP000094793"/>
    </source>
</evidence>
<dbReference type="EMBL" id="CP025330">
    <property type="protein sequence ID" value="AZT93662.1"/>
    <property type="molecule type" value="Genomic_DNA"/>
</dbReference>
<dbReference type="NCBIfam" id="NF003828">
    <property type="entry name" value="PRK05416.1"/>
    <property type="match status" value="1"/>
</dbReference>
<dbReference type="EMBL" id="NRGO01000014">
    <property type="protein sequence ID" value="PCC49602.1"/>
    <property type="molecule type" value="Genomic_DNA"/>
</dbReference>
<evidence type="ECO:0000313" key="27">
    <source>
        <dbReference type="Proteomes" id="UP000234300"/>
    </source>
</evidence>
<dbReference type="EMBL" id="NRGP01000009">
    <property type="protein sequence ID" value="PCC47165.1"/>
    <property type="molecule type" value="Genomic_DNA"/>
</dbReference>
<evidence type="ECO:0000313" key="32">
    <source>
        <dbReference type="Proteomes" id="UP000297736"/>
    </source>
</evidence>
<dbReference type="PANTHER" id="PTHR30448">
    <property type="entry name" value="RNASE ADAPTER PROTEIN RAPZ"/>
    <property type="match status" value="1"/>
</dbReference>
<dbReference type="RefSeq" id="WP_009881377.1">
    <property type="nucleotide sequence ID" value="NZ_AAGP01000001.1"/>
</dbReference>
<dbReference type="Proteomes" id="UP000234300">
    <property type="component" value="Unassembled WGS sequence"/>
</dbReference>
<evidence type="ECO:0000313" key="26">
    <source>
        <dbReference type="Proteomes" id="UP000234289"/>
    </source>
</evidence>
<evidence type="ECO:0000313" key="23">
    <source>
        <dbReference type="Proteomes" id="UP000217881"/>
    </source>
</evidence>
<evidence type="ECO:0000313" key="19">
    <source>
        <dbReference type="EMBL" id="TGD39945.1"/>
    </source>
</evidence>
<keyword evidence="7" id="KW-0808">Transferase</keyword>
<accession>A0A2H1HRT1</accession>
<dbReference type="AlphaFoldDB" id="A0A1D7W4D5"/>
<dbReference type="Pfam" id="PF22740">
    <property type="entry name" value="PapZ_C"/>
    <property type="match status" value="1"/>
</dbReference>
<keyword evidence="3 4" id="KW-0342">GTP-binding</keyword>
<dbReference type="Gene3D" id="3.40.50.300">
    <property type="entry name" value="P-loop containing nucleotide triphosphate hydrolases"/>
    <property type="match status" value="1"/>
</dbReference>
<sequence>MSTQAESNGADHPIEVVLVTGMSGAGRTTVANVLEDMDWYVVDNLPPQMMRTLVELVARADGAVPKIAIVTDSKGRAKYTELEETISDFIDQGLSLRILYLDAADEVLVRRFESTRRPHPLQGEGTLLEGIEGERSALESLKHRADIIIDTSELNVHQLSAQVRKRFSTIDTPLLRLTVMSFGFKYGLPKDADHVADVRFLPNPYWIPHLRGNNGLDSDVADFVLGQNGAEEFIERYTATLDTVSQGYLHEGRGYAMIGIGCTGGKHRSVAISERVAKSLAAQTGIPVTVRHRDLGRE</sequence>
<dbReference type="EMBL" id="CP025334">
    <property type="protein sequence ID" value="AZT97449.1"/>
    <property type="molecule type" value="Genomic_DNA"/>
</dbReference>
<dbReference type="Proteomes" id="UP000217720">
    <property type="component" value="Unassembled WGS sequence"/>
</dbReference>
<dbReference type="EMBL" id="NRHA01000003">
    <property type="protein sequence ID" value="PCC55447.1"/>
    <property type="molecule type" value="Genomic_DNA"/>
</dbReference>
<dbReference type="Proteomes" id="UP000234327">
    <property type="component" value="Unassembled WGS sequence"/>
</dbReference>
<dbReference type="EMBL" id="CP017150">
    <property type="protein sequence ID" value="AOP53861.1"/>
    <property type="molecule type" value="Genomic_DNA"/>
</dbReference>
<dbReference type="EMBL" id="NRGX01000001">
    <property type="protein sequence ID" value="PCC20111.1"/>
    <property type="molecule type" value="Genomic_DNA"/>
</dbReference>
<evidence type="ECO:0000313" key="30">
    <source>
        <dbReference type="Proteomes" id="UP000282731"/>
    </source>
</evidence>
<dbReference type="OrthoDB" id="9784461at2"/>
<evidence type="ECO:0000256" key="3">
    <source>
        <dbReference type="ARBA" id="ARBA00023134"/>
    </source>
</evidence>
<dbReference type="InterPro" id="IPR005337">
    <property type="entry name" value="RapZ-like"/>
</dbReference>
<comment type="caution">
    <text evidence="4">Lacks conserved residue(s) required for the propagation of feature annotation.</text>
</comment>
<evidence type="ECO:0000256" key="1">
    <source>
        <dbReference type="ARBA" id="ARBA00022741"/>
    </source>
</evidence>
<dbReference type="PATRIC" id="fig|1703.10.peg.2224"/>
<evidence type="ECO:0000313" key="12">
    <source>
        <dbReference type="EMBL" id="PCC47165.1"/>
    </source>
</evidence>
<evidence type="ECO:0000313" key="13">
    <source>
        <dbReference type="EMBL" id="PCC49602.1"/>
    </source>
</evidence>
<dbReference type="Pfam" id="PF03668">
    <property type="entry name" value="RapZ-like_N"/>
    <property type="match status" value="1"/>
</dbReference>
<dbReference type="GO" id="GO:0016301">
    <property type="term" value="F:kinase activity"/>
    <property type="evidence" value="ECO:0007669"/>
    <property type="project" value="UniProtKB-KW"/>
</dbReference>
<evidence type="ECO:0000313" key="7">
    <source>
        <dbReference type="EMBL" id="AOP53861.1"/>
    </source>
</evidence>
<evidence type="ECO:0000313" key="9">
    <source>
        <dbReference type="EMBL" id="AZT97449.1"/>
    </source>
</evidence>
<dbReference type="eggNOG" id="COG1660">
    <property type="taxonomic scope" value="Bacteria"/>
</dbReference>
<accession>A0A1D7W4D5</accession>
<keyword evidence="7" id="KW-0418">Kinase</keyword>
<evidence type="ECO:0000313" key="8">
    <source>
        <dbReference type="EMBL" id="AZT93662.1"/>
    </source>
</evidence>
<evidence type="ECO:0000313" key="15">
    <source>
        <dbReference type="EMBL" id="SMX62591.1"/>
    </source>
</evidence>
<dbReference type="InterPro" id="IPR053931">
    <property type="entry name" value="RapZ_C"/>
</dbReference>
<dbReference type="Proteomes" id="UP000218377">
    <property type="component" value="Unassembled WGS sequence"/>
</dbReference>
<dbReference type="PANTHER" id="PTHR30448:SF0">
    <property type="entry name" value="RNASE ADAPTER PROTEIN RAPZ"/>
    <property type="match status" value="1"/>
</dbReference>
<evidence type="ECO:0000256" key="2">
    <source>
        <dbReference type="ARBA" id="ARBA00022840"/>
    </source>
</evidence>
<keyword evidence="1 4" id="KW-0547">Nucleotide-binding</keyword>
<evidence type="ECO:0000313" key="18">
    <source>
        <dbReference type="EMBL" id="SMX78918.1"/>
    </source>
</evidence>
<dbReference type="KEGG" id="blin:BLSMQ_2155"/>
<evidence type="ECO:0000313" key="14">
    <source>
        <dbReference type="EMBL" id="PCC55447.1"/>
    </source>
</evidence>
<evidence type="ECO:0000313" key="25">
    <source>
        <dbReference type="Proteomes" id="UP000218620"/>
    </source>
</evidence>
<dbReference type="Proteomes" id="UP000094793">
    <property type="component" value="Chromosome"/>
</dbReference>
<evidence type="ECO:0000313" key="17">
    <source>
        <dbReference type="EMBL" id="SMX70120.1"/>
    </source>
</evidence>
<evidence type="ECO:0000259" key="6">
    <source>
        <dbReference type="Pfam" id="PF22740"/>
    </source>
</evidence>
<evidence type="ECO:0000313" key="31">
    <source>
        <dbReference type="Proteomes" id="UP000283000"/>
    </source>
</evidence>
<name>A0A1D7W4D5_BREAU</name>
<reference evidence="19 32" key="7">
    <citation type="submission" date="2018-10" db="EMBL/GenBank/DDBJ databases">
        <title>Brevibacterium genomes from Austrain hard cheese rinds.</title>
        <authorList>
            <person name="Anast J.M."/>
            <person name="Dzieciol M."/>
            <person name="Schultz D.L."/>
            <person name="Mann E."/>
            <person name="Wagner M."/>
            <person name="Schmitz-Esser S."/>
        </authorList>
    </citation>
    <scope>NUCLEOTIDE SEQUENCE [LARGE SCALE GENOMIC DNA]</scope>
    <source>
        <strain evidence="19 32">L261</strain>
    </source>
</reference>
<dbReference type="EMBL" id="FXZG01000001">
    <property type="protein sequence ID" value="SMX65570.1"/>
    <property type="molecule type" value="Genomic_DNA"/>
</dbReference>
<dbReference type="Proteomes" id="UP000234289">
    <property type="component" value="Unassembled WGS sequence"/>
</dbReference>
<feature type="domain" description="RapZ-like N-terminal" evidence="5">
    <location>
        <begin position="14"/>
        <end position="169"/>
    </location>
</feature>
<evidence type="ECO:0000259" key="5">
    <source>
        <dbReference type="Pfam" id="PF03668"/>
    </source>
</evidence>